<organism evidence="1 2">
    <name type="scientific">Castilleja foliolosa</name>
    <dbReference type="NCBI Taxonomy" id="1961234"/>
    <lineage>
        <taxon>Eukaryota</taxon>
        <taxon>Viridiplantae</taxon>
        <taxon>Streptophyta</taxon>
        <taxon>Embryophyta</taxon>
        <taxon>Tracheophyta</taxon>
        <taxon>Spermatophyta</taxon>
        <taxon>Magnoliopsida</taxon>
        <taxon>eudicotyledons</taxon>
        <taxon>Gunneridae</taxon>
        <taxon>Pentapetalae</taxon>
        <taxon>asterids</taxon>
        <taxon>lamiids</taxon>
        <taxon>Lamiales</taxon>
        <taxon>Orobanchaceae</taxon>
        <taxon>Pedicularideae</taxon>
        <taxon>Castillejinae</taxon>
        <taxon>Castilleja</taxon>
    </lineage>
</organism>
<reference evidence="2" key="1">
    <citation type="journal article" date="2024" name="IScience">
        <title>Strigolactones Initiate the Formation of Haustorium-like Structures in Castilleja.</title>
        <authorList>
            <person name="Buerger M."/>
            <person name="Peterson D."/>
            <person name="Chory J."/>
        </authorList>
    </citation>
    <scope>NUCLEOTIDE SEQUENCE [LARGE SCALE GENOMIC DNA]</scope>
</reference>
<sequence>MVGIGVILASFMTYASEHLSVRAFVRGYEERDSQRTRSSCYLC</sequence>
<dbReference type="AlphaFoldDB" id="A0ABD3CIE3"/>
<accession>A0ABD3CIE3</accession>
<evidence type="ECO:0000313" key="2">
    <source>
        <dbReference type="Proteomes" id="UP001632038"/>
    </source>
</evidence>
<gene>
    <name evidence="1" type="primary">IPUT1_2</name>
    <name evidence="1" type="ORF">CASFOL_027147</name>
</gene>
<keyword evidence="2" id="KW-1185">Reference proteome</keyword>
<dbReference type="EMBL" id="JAVIJP010000035">
    <property type="protein sequence ID" value="KAL3629086.1"/>
    <property type="molecule type" value="Genomic_DNA"/>
</dbReference>
<name>A0ABD3CIE3_9LAMI</name>
<evidence type="ECO:0000313" key="1">
    <source>
        <dbReference type="EMBL" id="KAL3629086.1"/>
    </source>
</evidence>
<protein>
    <submittedName>
        <fullName evidence="1">Inositol phosphorylceramide glucuronosyltransferase 1</fullName>
    </submittedName>
</protein>
<proteinExistence type="predicted"/>
<dbReference type="Proteomes" id="UP001632038">
    <property type="component" value="Unassembled WGS sequence"/>
</dbReference>
<comment type="caution">
    <text evidence="1">The sequence shown here is derived from an EMBL/GenBank/DDBJ whole genome shotgun (WGS) entry which is preliminary data.</text>
</comment>